<keyword evidence="3" id="KW-0720">Serine protease</keyword>
<keyword evidence="2" id="KW-0378">Hydrolase</keyword>
<gene>
    <name evidence="5" type="ORF">C2G38_2320533</name>
</gene>
<dbReference type="EMBL" id="QKWP01000771">
    <property type="protein sequence ID" value="RIB15116.1"/>
    <property type="molecule type" value="Genomic_DNA"/>
</dbReference>
<accession>A0A397V755</accession>
<dbReference type="SUPFAM" id="SSF50494">
    <property type="entry name" value="Trypsin-like serine proteases"/>
    <property type="match status" value="1"/>
</dbReference>
<evidence type="ECO:0000256" key="3">
    <source>
        <dbReference type="ARBA" id="ARBA00022825"/>
    </source>
</evidence>
<name>A0A397V755_9GLOM</name>
<dbReference type="AlphaFoldDB" id="A0A397V755"/>
<dbReference type="Proteomes" id="UP000266673">
    <property type="component" value="Unassembled WGS sequence"/>
</dbReference>
<dbReference type="GO" id="GO:0004252">
    <property type="term" value="F:serine-type endopeptidase activity"/>
    <property type="evidence" value="ECO:0007669"/>
    <property type="project" value="InterPro"/>
</dbReference>
<evidence type="ECO:0000313" key="6">
    <source>
        <dbReference type="Proteomes" id="UP000266673"/>
    </source>
</evidence>
<protein>
    <recommendedName>
        <fullName evidence="7">Trypsin-like cysteine/serine peptidase domain-containing protein</fullName>
    </recommendedName>
</protein>
<dbReference type="CDD" id="cd21112">
    <property type="entry name" value="alphaLP-like"/>
    <property type="match status" value="1"/>
</dbReference>
<dbReference type="GO" id="GO:0006508">
    <property type="term" value="P:proteolysis"/>
    <property type="evidence" value="ECO:0007669"/>
    <property type="project" value="UniProtKB-KW"/>
</dbReference>
<evidence type="ECO:0000313" key="5">
    <source>
        <dbReference type="EMBL" id="RIB15116.1"/>
    </source>
</evidence>
<dbReference type="OrthoDB" id="3762657at2759"/>
<proteinExistence type="predicted"/>
<organism evidence="5 6">
    <name type="scientific">Gigaspora rosea</name>
    <dbReference type="NCBI Taxonomy" id="44941"/>
    <lineage>
        <taxon>Eukaryota</taxon>
        <taxon>Fungi</taxon>
        <taxon>Fungi incertae sedis</taxon>
        <taxon>Mucoromycota</taxon>
        <taxon>Glomeromycotina</taxon>
        <taxon>Glomeromycetes</taxon>
        <taxon>Diversisporales</taxon>
        <taxon>Gigasporaceae</taxon>
        <taxon>Gigaspora</taxon>
    </lineage>
</organism>
<dbReference type="InterPro" id="IPR001316">
    <property type="entry name" value="Pept_S1A_streptogrisin"/>
</dbReference>
<evidence type="ECO:0008006" key="7">
    <source>
        <dbReference type="Google" id="ProtNLM"/>
    </source>
</evidence>
<dbReference type="Gene3D" id="2.40.10.10">
    <property type="entry name" value="Trypsin-like serine proteases"/>
    <property type="match status" value="2"/>
</dbReference>
<evidence type="ECO:0000256" key="2">
    <source>
        <dbReference type="ARBA" id="ARBA00022801"/>
    </source>
</evidence>
<comment type="caution">
    <text evidence="5">The sequence shown here is derived from an EMBL/GenBank/DDBJ whole genome shotgun (WGS) entry which is preliminary data.</text>
</comment>
<dbReference type="PRINTS" id="PR00861">
    <property type="entry name" value="ALYTICPTASE"/>
</dbReference>
<keyword evidence="6" id="KW-1185">Reference proteome</keyword>
<keyword evidence="1" id="KW-0645">Protease</keyword>
<evidence type="ECO:0000256" key="4">
    <source>
        <dbReference type="ARBA" id="ARBA00023157"/>
    </source>
</evidence>
<keyword evidence="4" id="KW-1015">Disulfide bond</keyword>
<dbReference type="InterPro" id="IPR009003">
    <property type="entry name" value="Peptidase_S1_PA"/>
</dbReference>
<reference evidence="5 6" key="1">
    <citation type="submission" date="2018-06" db="EMBL/GenBank/DDBJ databases">
        <title>Comparative genomics reveals the genomic features of Rhizophagus irregularis, R. cerebriforme, R. diaphanum and Gigaspora rosea, and their symbiotic lifestyle signature.</title>
        <authorList>
            <person name="Morin E."/>
            <person name="San Clemente H."/>
            <person name="Chen E.C.H."/>
            <person name="De La Providencia I."/>
            <person name="Hainaut M."/>
            <person name="Kuo A."/>
            <person name="Kohler A."/>
            <person name="Murat C."/>
            <person name="Tang N."/>
            <person name="Roy S."/>
            <person name="Loubradou J."/>
            <person name="Henrissat B."/>
            <person name="Grigoriev I.V."/>
            <person name="Corradi N."/>
            <person name="Roux C."/>
            <person name="Martin F.M."/>
        </authorList>
    </citation>
    <scope>NUCLEOTIDE SEQUENCE [LARGE SCALE GENOMIC DNA]</scope>
    <source>
        <strain evidence="5 6">DAOM 194757</strain>
    </source>
</reference>
<sequence>MFEEDKETNQAFINDVEQYGPKIIFHPEEILSNTEISMNKRSIDILLSGGDGLFNQKLTGCSIGFLAKANNETKNYIVTVEHCRIDDEDETKFFYRAWNKPHTIELVGLMLPIVNKIYDFGLIDLNNMSKSFKPLPSIRNNDSEQFPLLSLIDGTPVLSHGVHLCKSGYSTHVTCGFVKAFDVIYYVGDGELYSDLIMTSMNGRQGDSGGTVFAYSDSNTVILNGIYVAEIGENGNANSMILPLSMIIEHSNVEPITANKI</sequence>
<evidence type="ECO:0000256" key="1">
    <source>
        <dbReference type="ARBA" id="ARBA00022670"/>
    </source>
</evidence>
<dbReference type="InterPro" id="IPR043504">
    <property type="entry name" value="Peptidase_S1_PA_chymotrypsin"/>
</dbReference>